<organism evidence="1">
    <name type="scientific">Manihot esculenta</name>
    <name type="common">Cassava</name>
    <name type="synonym">Jatropha manihot</name>
    <dbReference type="NCBI Taxonomy" id="3983"/>
    <lineage>
        <taxon>Eukaryota</taxon>
        <taxon>Viridiplantae</taxon>
        <taxon>Streptophyta</taxon>
        <taxon>Embryophyta</taxon>
        <taxon>Tracheophyta</taxon>
        <taxon>Spermatophyta</taxon>
        <taxon>Magnoliopsida</taxon>
        <taxon>eudicotyledons</taxon>
        <taxon>Gunneridae</taxon>
        <taxon>Pentapetalae</taxon>
        <taxon>rosids</taxon>
        <taxon>fabids</taxon>
        <taxon>Malpighiales</taxon>
        <taxon>Euphorbiaceae</taxon>
        <taxon>Crotonoideae</taxon>
        <taxon>Manihoteae</taxon>
        <taxon>Manihot</taxon>
    </lineage>
</organism>
<dbReference type="AlphaFoldDB" id="A0A2C9UT75"/>
<evidence type="ECO:0000313" key="1">
    <source>
        <dbReference type="EMBL" id="OAY33787.1"/>
    </source>
</evidence>
<reference evidence="1" key="1">
    <citation type="submission" date="2016-02" db="EMBL/GenBank/DDBJ databases">
        <title>WGS assembly of Manihot esculenta.</title>
        <authorList>
            <person name="Bredeson J.V."/>
            <person name="Prochnik S.E."/>
            <person name="Lyons J.B."/>
            <person name="Schmutz J."/>
            <person name="Grimwood J."/>
            <person name="Vrebalov J."/>
            <person name="Bart R.S."/>
            <person name="Amuge T."/>
            <person name="Ferguson M.E."/>
            <person name="Green R."/>
            <person name="Putnam N."/>
            <person name="Stites J."/>
            <person name="Rounsley S."/>
            <person name="Rokhsar D.S."/>
        </authorList>
    </citation>
    <scope>NUCLEOTIDE SEQUENCE [LARGE SCALE GENOMIC DNA]</scope>
    <source>
        <tissue evidence="1">Leaf</tissue>
    </source>
</reference>
<dbReference type="EMBL" id="CM004399">
    <property type="protein sequence ID" value="OAY33787.1"/>
    <property type="molecule type" value="Genomic_DNA"/>
</dbReference>
<protein>
    <submittedName>
        <fullName evidence="1">Uncharacterized protein</fullName>
    </submittedName>
</protein>
<proteinExistence type="predicted"/>
<name>A0A2C9UT75_MANES</name>
<gene>
    <name evidence="1" type="ORF">MANES_13G124700</name>
</gene>
<sequence length="55" mass="6276">MASSHSVTGGVYKVRERIHRRMADRRLLAIPVSCSELQPAIRTEDEFLELAQCFT</sequence>
<accession>A0A2C9UT75</accession>
<dbReference type="AntiFam" id="ANF00029">
    <property type="entry name" value="Antisense to 16S rRNA"/>
</dbReference>